<dbReference type="PANTHER" id="PTHR31668">
    <property type="entry name" value="GLUCOSE TRANSPORT TRANSCRIPTION REGULATOR RGT1-RELATED-RELATED"/>
    <property type="match status" value="1"/>
</dbReference>
<feature type="domain" description="Zn(2)-C6 fungal-type" evidence="4">
    <location>
        <begin position="8"/>
        <end position="37"/>
    </location>
</feature>
<name>A0ABR1TK79_9PEZI</name>
<proteinExistence type="predicted"/>
<dbReference type="InterPro" id="IPR007219">
    <property type="entry name" value="XnlR_reg_dom"/>
</dbReference>
<dbReference type="PROSITE" id="PS50048">
    <property type="entry name" value="ZN2_CY6_FUNGAL_2"/>
    <property type="match status" value="1"/>
</dbReference>
<comment type="caution">
    <text evidence="5">The sequence shown here is derived from an EMBL/GenBank/DDBJ whole genome shotgun (WGS) entry which is preliminary data.</text>
</comment>
<dbReference type="PROSITE" id="PS00463">
    <property type="entry name" value="ZN2_CY6_FUNGAL_1"/>
    <property type="match status" value="1"/>
</dbReference>
<evidence type="ECO:0000256" key="2">
    <source>
        <dbReference type="ARBA" id="ARBA00023242"/>
    </source>
</evidence>
<dbReference type="Proteomes" id="UP001446871">
    <property type="component" value="Unassembled WGS sequence"/>
</dbReference>
<dbReference type="CDD" id="cd12148">
    <property type="entry name" value="fungal_TF_MHR"/>
    <property type="match status" value="1"/>
</dbReference>
<evidence type="ECO:0000313" key="6">
    <source>
        <dbReference type="Proteomes" id="UP001446871"/>
    </source>
</evidence>
<dbReference type="PANTHER" id="PTHR31668:SF20">
    <property type="entry name" value="ZN(II)2CYS6 TRANSCRIPTION FACTOR (EUROFUNG)"/>
    <property type="match status" value="1"/>
</dbReference>
<keyword evidence="1" id="KW-0479">Metal-binding</keyword>
<sequence>MSTAVKRACDACHRRKVKCDGINPCRNCSSAQLTCTYNAIPQKKGPKGSRAKVISELRETQRATSLSAKVQSRLNGINSPPCTPSLQPNTGLLSNELIKESIEFFFAHMYPTMPILNRQRLEQQSLYMDQSLDTYTLLTSLCAFVLLQPGMVMPGNDPLFEHPGANITSSHLLLEEAMRVRKGYDYTESPTLNTLCTSYFIFGCYYALEMHEKAWYHLREAATLAHMGGMTQEEKFMQFDGIESSRRRRLYWLVFVAERAYALKYNRPLSLPTTINPPTMNDDPSDPLAHQLNGFIMMVNLFRPFDDAFMLFWNKTRNECSPSYLAALQKQASEMNSPYMNGGDSQIVDMRTNQQWMKTVNWHLSMQSGCVPPNSEDMSYQYPLDVSRDLMSITSQFSTQSTDVLGVPLVAKLMEIACALTDVLAMQPSSGDPFSVGPQQHLQALLQLVSILRGGQHHFMPLLLSKVHDILPRLANPMLQRVPENICNIDIFDGFGNAGMAQPPVMNDFKAEQFKSEPYTPAPVARIDDIGTDSGSSTGAPAGAEMSSPFPMANSPAVVSPSMEYPHNQNQQVHMNGFNSMQDMVMNPLGQGQQAAINQAAPVTTQAEQQHSGFQSQGITANHNIHGQMPHLNQNMSQSQGIGGIGHRPQGSSHNPSYNHMMMSSILNRQPPQRTNSFSMHPQTPQVPRTVADFHALQRTTSDNVTMTGMSMNQMGGDMDFSGLR</sequence>
<gene>
    <name evidence="5" type="ORF">PG996_014163</name>
</gene>
<accession>A0ABR1TK79</accession>
<evidence type="ECO:0000256" key="1">
    <source>
        <dbReference type="ARBA" id="ARBA00022723"/>
    </source>
</evidence>
<protein>
    <submittedName>
        <fullName evidence="5">Sucrose utilization protein</fullName>
    </submittedName>
</protein>
<organism evidence="5 6">
    <name type="scientific">Apiospora saccharicola</name>
    <dbReference type="NCBI Taxonomy" id="335842"/>
    <lineage>
        <taxon>Eukaryota</taxon>
        <taxon>Fungi</taxon>
        <taxon>Dikarya</taxon>
        <taxon>Ascomycota</taxon>
        <taxon>Pezizomycotina</taxon>
        <taxon>Sordariomycetes</taxon>
        <taxon>Xylariomycetidae</taxon>
        <taxon>Amphisphaeriales</taxon>
        <taxon>Apiosporaceae</taxon>
        <taxon>Apiospora</taxon>
    </lineage>
</organism>
<dbReference type="Gene3D" id="4.10.240.10">
    <property type="entry name" value="Zn(2)-C6 fungal-type DNA-binding domain"/>
    <property type="match status" value="1"/>
</dbReference>
<dbReference type="EMBL" id="JAQQWM010000009">
    <property type="protein sequence ID" value="KAK8046099.1"/>
    <property type="molecule type" value="Genomic_DNA"/>
</dbReference>
<dbReference type="Pfam" id="PF00172">
    <property type="entry name" value="Zn_clus"/>
    <property type="match status" value="1"/>
</dbReference>
<dbReference type="InterPro" id="IPR036864">
    <property type="entry name" value="Zn2-C6_fun-type_DNA-bd_sf"/>
</dbReference>
<dbReference type="SMART" id="SM00906">
    <property type="entry name" value="Fungal_trans"/>
    <property type="match status" value="1"/>
</dbReference>
<dbReference type="InterPro" id="IPR050797">
    <property type="entry name" value="Carb_Metab_Trans_Reg"/>
</dbReference>
<keyword evidence="6" id="KW-1185">Reference proteome</keyword>
<keyword evidence="2" id="KW-0539">Nucleus</keyword>
<dbReference type="CDD" id="cd00067">
    <property type="entry name" value="GAL4"/>
    <property type="match status" value="1"/>
</dbReference>
<dbReference type="InterPro" id="IPR001138">
    <property type="entry name" value="Zn2Cys6_DnaBD"/>
</dbReference>
<evidence type="ECO:0000313" key="5">
    <source>
        <dbReference type="EMBL" id="KAK8046099.1"/>
    </source>
</evidence>
<dbReference type="SMART" id="SM00066">
    <property type="entry name" value="GAL4"/>
    <property type="match status" value="1"/>
</dbReference>
<reference evidence="5 6" key="1">
    <citation type="submission" date="2023-01" db="EMBL/GenBank/DDBJ databases">
        <title>Analysis of 21 Apiospora genomes using comparative genomics revels a genus with tremendous synthesis potential of carbohydrate active enzymes and secondary metabolites.</title>
        <authorList>
            <person name="Sorensen T."/>
        </authorList>
    </citation>
    <scope>NUCLEOTIDE SEQUENCE [LARGE SCALE GENOMIC DNA]</scope>
    <source>
        <strain evidence="5 6">CBS 83171</strain>
    </source>
</reference>
<feature type="region of interest" description="Disordered" evidence="3">
    <location>
        <begin position="532"/>
        <end position="554"/>
    </location>
</feature>
<evidence type="ECO:0000256" key="3">
    <source>
        <dbReference type="SAM" id="MobiDB-lite"/>
    </source>
</evidence>
<evidence type="ECO:0000259" key="4">
    <source>
        <dbReference type="PROSITE" id="PS50048"/>
    </source>
</evidence>
<dbReference type="SUPFAM" id="SSF57701">
    <property type="entry name" value="Zn2/Cys6 DNA-binding domain"/>
    <property type="match status" value="1"/>
</dbReference>
<dbReference type="Pfam" id="PF04082">
    <property type="entry name" value="Fungal_trans"/>
    <property type="match status" value="1"/>
</dbReference>